<reference evidence="1" key="1">
    <citation type="submission" date="2013-04" db="EMBL/GenBank/DDBJ databases">
        <title>The genome sequencing project of 58 acetic acid bacteria.</title>
        <authorList>
            <person name="Okamoto-Kainuma A."/>
            <person name="Ishikawa M."/>
            <person name="Umino S."/>
            <person name="Koizumi Y."/>
            <person name="Shiwa Y."/>
            <person name="Yoshikawa H."/>
            <person name="Matsutani M."/>
            <person name="Matsushita K."/>
        </authorList>
    </citation>
    <scope>NUCLEOTIDE SEQUENCE</scope>
    <source>
        <strain evidence="1">NRIC 0535</strain>
    </source>
</reference>
<keyword evidence="2" id="KW-1185">Reference proteome</keyword>
<dbReference type="Proteomes" id="UP001062776">
    <property type="component" value="Unassembled WGS sequence"/>
</dbReference>
<evidence type="ECO:0000313" key="1">
    <source>
        <dbReference type="EMBL" id="GBQ85998.1"/>
    </source>
</evidence>
<proteinExistence type="predicted"/>
<evidence type="ECO:0000313" key="2">
    <source>
        <dbReference type="Proteomes" id="UP001062776"/>
    </source>
</evidence>
<sequence>MKRDCFVIPSNLPKANWLISFINSVAARTRSFSFDIVIGTSNEQEYRRYARLIPTMSVNSTIRLVDISGYISRVLQSETLLDRYNRNAEGCIINVKKFALLKWACDQGYERIGGIDGDTAAIRDMDGVFDAMQENYRKKLLVGSSFRHHEATHITAACLRHFSDANIEELKLNDGDYLYSWFFDVPYYERNDLNEFFDFMSDQYGSLVAWFETIRKEDFEHQIFHYWLYFHKGYKLFDTRFITSYFMPESCLYSHFMAIRDHVDYSPVWIYTWEYLHQPDIIDSFPSIFMLSHFDRMFL</sequence>
<protein>
    <submittedName>
        <fullName evidence="1">Uncharacterized protein</fullName>
    </submittedName>
</protein>
<accession>A0ABQ0Q0A5</accession>
<gene>
    <name evidence="1" type="ORF">AA0535_0913</name>
</gene>
<name>A0ABQ0Q0A5_9PROT</name>
<dbReference type="EMBL" id="BAPV01000004">
    <property type="protein sequence ID" value="GBQ85998.1"/>
    <property type="molecule type" value="Genomic_DNA"/>
</dbReference>
<comment type="caution">
    <text evidence="1">The sequence shown here is derived from an EMBL/GenBank/DDBJ whole genome shotgun (WGS) entry which is preliminary data.</text>
</comment>
<organism evidence="1 2">
    <name type="scientific">Asaia krungthepensis NRIC 0535</name>
    <dbReference type="NCBI Taxonomy" id="1307925"/>
    <lineage>
        <taxon>Bacteria</taxon>
        <taxon>Pseudomonadati</taxon>
        <taxon>Pseudomonadota</taxon>
        <taxon>Alphaproteobacteria</taxon>
        <taxon>Acetobacterales</taxon>
        <taxon>Acetobacteraceae</taxon>
        <taxon>Asaia</taxon>
    </lineage>
</organism>
<dbReference type="RefSeq" id="WP_264814698.1">
    <property type="nucleotide sequence ID" value="NZ_BAPV01000004.1"/>
</dbReference>